<keyword evidence="2" id="KW-0813">Transport</keyword>
<dbReference type="Proteomes" id="UP000095672">
    <property type="component" value="Chromosome"/>
</dbReference>
<feature type="transmembrane region" description="Helical" evidence="6">
    <location>
        <begin position="279"/>
        <end position="297"/>
    </location>
</feature>
<dbReference type="PATRIC" id="fig|1769779.3.peg.1003"/>
<keyword evidence="4 6" id="KW-1133">Transmembrane helix</keyword>
<dbReference type="STRING" id="1769779.AUP74_00984"/>
<dbReference type="GO" id="GO:0005886">
    <property type="term" value="C:plasma membrane"/>
    <property type="evidence" value="ECO:0007669"/>
    <property type="project" value="TreeGrafter"/>
</dbReference>
<evidence type="ECO:0000313" key="9">
    <source>
        <dbReference type="Proteomes" id="UP000095672"/>
    </source>
</evidence>
<evidence type="ECO:0000256" key="1">
    <source>
        <dbReference type="ARBA" id="ARBA00004141"/>
    </source>
</evidence>
<dbReference type="NCBIfam" id="TIGR00785">
    <property type="entry name" value="dass"/>
    <property type="match status" value="1"/>
</dbReference>
<dbReference type="GO" id="GO:1905039">
    <property type="term" value="P:carboxylic acid transmembrane transport"/>
    <property type="evidence" value="ECO:0007669"/>
    <property type="project" value="UniProtKB-ARBA"/>
</dbReference>
<name>A0A1C9W5M3_9GAMM</name>
<feature type="transmembrane region" description="Helical" evidence="6">
    <location>
        <begin position="76"/>
        <end position="98"/>
    </location>
</feature>
<keyword evidence="3 6" id="KW-0812">Transmembrane</keyword>
<evidence type="ECO:0000256" key="2">
    <source>
        <dbReference type="ARBA" id="ARBA00022448"/>
    </source>
</evidence>
<feature type="transmembrane region" description="Helical" evidence="6">
    <location>
        <begin position="204"/>
        <end position="224"/>
    </location>
</feature>
<comment type="subcellular location">
    <subcellularLocation>
        <location evidence="1">Membrane</location>
        <topology evidence="1">Multi-pass membrane protein</topology>
    </subcellularLocation>
</comment>
<evidence type="ECO:0000256" key="3">
    <source>
        <dbReference type="ARBA" id="ARBA00022692"/>
    </source>
</evidence>
<feature type="transmembrane region" description="Helical" evidence="6">
    <location>
        <begin position="119"/>
        <end position="137"/>
    </location>
</feature>
<keyword evidence="5 6" id="KW-0472">Membrane</keyword>
<evidence type="ECO:0000256" key="5">
    <source>
        <dbReference type="ARBA" id="ARBA00023136"/>
    </source>
</evidence>
<dbReference type="Pfam" id="PF03600">
    <property type="entry name" value="CitMHS"/>
    <property type="match status" value="1"/>
</dbReference>
<evidence type="ECO:0000256" key="6">
    <source>
        <dbReference type="SAM" id="Phobius"/>
    </source>
</evidence>
<protein>
    <submittedName>
        <fullName evidence="8">Sodium-dependent dicarboxylate transporter SdcS</fullName>
    </submittedName>
</protein>
<dbReference type="InterPro" id="IPR004680">
    <property type="entry name" value="Cit_transptr-like_dom"/>
</dbReference>
<dbReference type="CDD" id="cd01115">
    <property type="entry name" value="SLC13_permease"/>
    <property type="match status" value="1"/>
</dbReference>
<feature type="transmembrane region" description="Helical" evidence="6">
    <location>
        <begin position="245"/>
        <end position="267"/>
    </location>
</feature>
<feature type="transmembrane region" description="Helical" evidence="6">
    <location>
        <begin position="304"/>
        <end position="325"/>
    </location>
</feature>
<dbReference type="KEGG" id="micc:AUP74_00984"/>
<feature type="transmembrane region" description="Helical" evidence="6">
    <location>
        <begin position="385"/>
        <end position="408"/>
    </location>
</feature>
<feature type="domain" description="Citrate transporter-like" evidence="7">
    <location>
        <begin position="46"/>
        <end position="390"/>
    </location>
</feature>
<dbReference type="GO" id="GO:0008514">
    <property type="term" value="F:organic anion transmembrane transporter activity"/>
    <property type="evidence" value="ECO:0007669"/>
    <property type="project" value="UniProtKB-ARBA"/>
</dbReference>
<evidence type="ECO:0000256" key="4">
    <source>
        <dbReference type="ARBA" id="ARBA00022989"/>
    </source>
</evidence>
<organism evidence="8 9">
    <name type="scientific">Microbulbifer aggregans</name>
    <dbReference type="NCBI Taxonomy" id="1769779"/>
    <lineage>
        <taxon>Bacteria</taxon>
        <taxon>Pseudomonadati</taxon>
        <taxon>Pseudomonadota</taxon>
        <taxon>Gammaproteobacteria</taxon>
        <taxon>Cellvibrionales</taxon>
        <taxon>Microbulbiferaceae</taxon>
        <taxon>Microbulbifer</taxon>
    </lineage>
</organism>
<reference evidence="9" key="1">
    <citation type="submission" date="2016-01" db="EMBL/GenBank/DDBJ databases">
        <title>Complete genome sequence of Microbulbifer sp. CCB-MM1, a halophile isolated from Matang Mangrove Forest, Perak.</title>
        <authorList>
            <person name="Moh T.H."/>
            <person name="Dinesh B."/>
            <person name="Lau N.-S."/>
            <person name="Go F."/>
            <person name="Alexander Chong S.-C."/>
        </authorList>
    </citation>
    <scope>NUCLEOTIDE SEQUENCE [LARGE SCALE GENOMIC DNA]</scope>
    <source>
        <strain evidence="9">CCB-MM1</strain>
    </source>
</reference>
<feature type="transmembrane region" description="Helical" evidence="6">
    <location>
        <begin position="428"/>
        <end position="447"/>
    </location>
</feature>
<evidence type="ECO:0000313" key="8">
    <source>
        <dbReference type="EMBL" id="AOS96449.1"/>
    </source>
</evidence>
<dbReference type="AlphaFoldDB" id="A0A1C9W5M3"/>
<feature type="transmembrane region" description="Helical" evidence="6">
    <location>
        <begin position="345"/>
        <end position="378"/>
    </location>
</feature>
<evidence type="ECO:0000259" key="7">
    <source>
        <dbReference type="Pfam" id="PF03600"/>
    </source>
</evidence>
<keyword evidence="9" id="KW-1185">Reference proteome</keyword>
<dbReference type="InterPro" id="IPR001898">
    <property type="entry name" value="SLC13A/DASS"/>
</dbReference>
<feature type="transmembrane region" description="Helical" evidence="6">
    <location>
        <begin position="6"/>
        <end position="28"/>
    </location>
</feature>
<gene>
    <name evidence="8" type="primary">sdcS_1</name>
    <name evidence="8" type="ORF">AUP74_00984</name>
</gene>
<accession>A0A1C9W5M3</accession>
<dbReference type="PANTHER" id="PTHR10283">
    <property type="entry name" value="SOLUTE CARRIER FAMILY 13 MEMBER"/>
    <property type="match status" value="1"/>
</dbReference>
<dbReference type="EMBL" id="CP014143">
    <property type="protein sequence ID" value="AOS96449.1"/>
    <property type="molecule type" value="Genomic_DNA"/>
</dbReference>
<proteinExistence type="predicted"/>
<dbReference type="PANTHER" id="PTHR10283:SF82">
    <property type="entry name" value="SOLUTE CARRIER FAMILY 13 MEMBER 2"/>
    <property type="match status" value="1"/>
</dbReference>
<sequence length="448" mass="46953">MQNLSLPIRLAVILLWVVFAFFLAALLAAGAEQKLGLFILIAAAGLWMSEIVPLPVTALLVPAAAYFSGLMPAAEALAPFSSTIIFLFMGGFTLAAVLQAHGIDRRLAGAVLRLGGGRLWPTLIGFLATVSFLSMWISNTATTAMMLPIALSMVDRDNPRTRAFAVLGTAYAANIGGLATIVGSPPNAIAARALGADFVSWLQVGLPVTLTMFPLVLAVLWLVMRPDRERAEITPPEVGKREWDVGALGALALFVLAVCAWTFSTLLTRWLGLGGSFDAVVGLTITALAPLVGLVSWPQLQSQINWGILLLFGGGLCLSAILQQTGTSVWLAQSLLGGLGDAPGWLLIMACIALMIFLTELASNTGSAAILVPVIYALAQQLNPAITYALVFGVGIAATCAFMLPVATPPNALAYGTGVVLQGQMLRAGLLLNVIAIPLIWIMVSLLA</sequence>
<dbReference type="RefSeq" id="WP_069946583.1">
    <property type="nucleotide sequence ID" value="NZ_CP014143.1"/>
</dbReference>
<dbReference type="OrthoDB" id="9766267at2"/>